<accession>A0A316UWD4</accession>
<dbReference type="Pfam" id="PF11976">
    <property type="entry name" value="Rad60-SLD"/>
    <property type="match status" value="1"/>
</dbReference>
<protein>
    <recommendedName>
        <fullName evidence="2">Rad60/SUMO-like domain-containing protein</fullName>
    </recommendedName>
</protein>
<evidence type="ECO:0000259" key="2">
    <source>
        <dbReference type="Pfam" id="PF11976"/>
    </source>
</evidence>
<proteinExistence type="predicted"/>
<feature type="compositionally biased region" description="Low complexity" evidence="1">
    <location>
        <begin position="418"/>
        <end position="430"/>
    </location>
</feature>
<dbReference type="Proteomes" id="UP000245884">
    <property type="component" value="Unassembled WGS sequence"/>
</dbReference>
<feature type="compositionally biased region" description="Low complexity" evidence="1">
    <location>
        <begin position="207"/>
        <end position="224"/>
    </location>
</feature>
<feature type="compositionally biased region" description="Polar residues" evidence="1">
    <location>
        <begin position="284"/>
        <end position="296"/>
    </location>
</feature>
<feature type="compositionally biased region" description="Basic and acidic residues" evidence="1">
    <location>
        <begin position="500"/>
        <end position="511"/>
    </location>
</feature>
<feature type="compositionally biased region" description="Basic and acidic residues" evidence="1">
    <location>
        <begin position="452"/>
        <end position="472"/>
    </location>
</feature>
<evidence type="ECO:0000313" key="3">
    <source>
        <dbReference type="EMBL" id="PWN29606.1"/>
    </source>
</evidence>
<feature type="compositionally biased region" description="Basic residues" evidence="1">
    <location>
        <begin position="225"/>
        <end position="240"/>
    </location>
</feature>
<sequence length="659" mass="70181">MPPRRSTRAQTAASASASTSASSSTNRKATTSESASAAPLVVIIDSDDDDVPQKTASKKQRTAHSPATRPPPSKKGPSPTKPAHASSGASLKVHKTVELLSSETDELDSDGPAARAIAAKDRPSAFPRKTLGRPSPSVEATGSIALPPSAGRAQDDDDYDDFFMRRRPISRSSASFTHSGAAGAAERNGSSTGRLSAGARAGEGQESDASPGSDDASSSSSSSSSRKRRGPGRPKKHRIGGRLPSWTRRGKIVEEDDDEDQAEAGPSNGRRRRRRSSGSGSGSDASSQEWWASSQGKEGEGGTQRRRSKKKRQEGQRSSVSLTPPPELAQEHISRIREILDAKHPLPPSLARTADSDDDEDGDLVGEAYSHDAERDVDMVYGPGGANGRSSSIGVGSSRRPFPRSSASASDRNVRGGSQNRASSANAPAPSIHPDLAPYLRGSQAPSMRARARAEQEERERARKEKEEREKTQPQGLQRVEEDEDAESDGVILVESSDTEETKRKASRKSDASAMQAKKSKPSPEPINLIDSDTEDEDARGGPLFVDAPTSLSSFTTTAAPPDTQANAAGEGDRIRLTLRSSTGSTLSVNVRRTTTFRRMLEHFASTAEKDGTARKAGMTAASIIKKARMVWDGETMKLDGAVGDVEELEEDELIDVLW</sequence>
<dbReference type="RefSeq" id="XP_025364218.1">
    <property type="nucleotide sequence ID" value="XM_025505481.1"/>
</dbReference>
<feature type="compositionally biased region" description="Low complexity" evidence="1">
    <location>
        <begin position="8"/>
        <end position="32"/>
    </location>
</feature>
<feature type="domain" description="Rad60/SUMO-like" evidence="2">
    <location>
        <begin position="575"/>
        <end position="658"/>
    </location>
</feature>
<feature type="compositionally biased region" description="Basic and acidic residues" evidence="1">
    <location>
        <begin position="329"/>
        <end position="344"/>
    </location>
</feature>
<dbReference type="EMBL" id="KZ819663">
    <property type="protein sequence ID" value="PWN29606.1"/>
    <property type="molecule type" value="Genomic_DNA"/>
</dbReference>
<feature type="compositionally biased region" description="Basic and acidic residues" evidence="1">
    <location>
        <begin position="369"/>
        <end position="378"/>
    </location>
</feature>
<keyword evidence="4" id="KW-1185">Reference proteome</keyword>
<name>A0A316UWD4_9BASI</name>
<feature type="region of interest" description="Disordered" evidence="1">
    <location>
        <begin position="1"/>
        <end position="572"/>
    </location>
</feature>
<feature type="compositionally biased region" description="Low complexity" evidence="1">
    <location>
        <begin position="388"/>
        <end position="410"/>
    </location>
</feature>
<reference evidence="3 4" key="1">
    <citation type="journal article" date="2018" name="Mol. Biol. Evol.">
        <title>Broad Genomic Sampling Reveals a Smut Pathogenic Ancestry of the Fungal Clade Ustilaginomycotina.</title>
        <authorList>
            <person name="Kijpornyongpan T."/>
            <person name="Mondo S.J."/>
            <person name="Barry K."/>
            <person name="Sandor L."/>
            <person name="Lee J."/>
            <person name="Lipzen A."/>
            <person name="Pangilinan J."/>
            <person name="LaButti K."/>
            <person name="Hainaut M."/>
            <person name="Henrissat B."/>
            <person name="Grigoriev I.V."/>
            <person name="Spatafora J.W."/>
            <person name="Aime M.C."/>
        </authorList>
    </citation>
    <scope>NUCLEOTIDE SEQUENCE [LARGE SCALE GENOMIC DNA]</scope>
    <source>
        <strain evidence="3 4">MCA 5214</strain>
    </source>
</reference>
<organism evidence="3 4">
    <name type="scientific">Jaminaea rosea</name>
    <dbReference type="NCBI Taxonomy" id="1569628"/>
    <lineage>
        <taxon>Eukaryota</taxon>
        <taxon>Fungi</taxon>
        <taxon>Dikarya</taxon>
        <taxon>Basidiomycota</taxon>
        <taxon>Ustilaginomycotina</taxon>
        <taxon>Exobasidiomycetes</taxon>
        <taxon>Microstromatales</taxon>
        <taxon>Microstromatales incertae sedis</taxon>
        <taxon>Jaminaea</taxon>
    </lineage>
</organism>
<dbReference type="STRING" id="1569628.A0A316UWD4"/>
<dbReference type="AlphaFoldDB" id="A0A316UWD4"/>
<evidence type="ECO:0000313" key="4">
    <source>
        <dbReference type="Proteomes" id="UP000245884"/>
    </source>
</evidence>
<gene>
    <name evidence="3" type="ORF">BDZ90DRAFT_230470</name>
</gene>
<dbReference type="Gene3D" id="3.10.20.90">
    <property type="entry name" value="Phosphatidylinositol 3-kinase Catalytic Subunit, Chain A, domain 1"/>
    <property type="match status" value="1"/>
</dbReference>
<dbReference type="InterPro" id="IPR022617">
    <property type="entry name" value="Rad60/SUMO-like_dom"/>
</dbReference>
<evidence type="ECO:0000256" key="1">
    <source>
        <dbReference type="SAM" id="MobiDB-lite"/>
    </source>
</evidence>
<dbReference type="GeneID" id="37027304"/>
<feature type="compositionally biased region" description="Polar residues" evidence="1">
    <location>
        <begin position="550"/>
        <end position="567"/>
    </location>
</feature>